<dbReference type="EMBL" id="SUNE01000001">
    <property type="protein sequence ID" value="MDG5898434.1"/>
    <property type="molecule type" value="Genomic_DNA"/>
</dbReference>
<reference evidence="1" key="1">
    <citation type="journal article" date="2019" name="Int J Environ Res Public Health">
        <title>Characterization of Chromosome-Mediated BlaOXA-894 in Shewanella xiamenensis Isolated from Pig Wastewater.</title>
        <authorList>
            <person name="Zou H."/>
            <person name="Zhou Z."/>
            <person name="Xia H."/>
            <person name="Zhao Q."/>
            <person name="Li X."/>
        </authorList>
    </citation>
    <scope>NUCLEOTIDE SEQUENCE</scope>
    <source>
        <strain evidence="1">2015oxa</strain>
    </source>
</reference>
<reference evidence="1" key="2">
    <citation type="submission" date="2019-04" db="EMBL/GenBank/DDBJ databases">
        <authorList>
            <person name="Zou H."/>
        </authorList>
    </citation>
    <scope>NUCLEOTIDE SEQUENCE</scope>
    <source>
        <strain evidence="1">2015oxa</strain>
    </source>
</reference>
<comment type="caution">
    <text evidence="1">The sequence shown here is derived from an EMBL/GenBank/DDBJ whole genome shotgun (WGS) entry which is preliminary data.</text>
</comment>
<dbReference type="Proteomes" id="UP001152518">
    <property type="component" value="Unassembled WGS sequence"/>
</dbReference>
<organism evidence="1">
    <name type="scientific">Shewanella xiamenensis</name>
    <dbReference type="NCBI Taxonomy" id="332186"/>
    <lineage>
        <taxon>Bacteria</taxon>
        <taxon>Pseudomonadati</taxon>
        <taxon>Pseudomonadota</taxon>
        <taxon>Gammaproteobacteria</taxon>
        <taxon>Alteromonadales</taxon>
        <taxon>Shewanellaceae</taxon>
        <taxon>Shewanella</taxon>
    </lineage>
</organism>
<dbReference type="AlphaFoldDB" id="A0AAW6QQW1"/>
<sequence>MKLGVPFGQDKITGEWKDVAEVERGLACDCICPSCHLPLSAHQGDEREWHFTHHTRNTPKADIVDCEFSFEVSVRMMIHQLLREGASLKLPEYLKPVSVPKVLREKYPPEVKVSKEQELKVTADVNLTVDADFCGHKVDALYEFNKASLVIYLEYRGRKCQLERPLLQELNAGAAILNIDALATFFYHQPMAKTGKLGTARAQLLGWLQTSIKAKDWYYHPREKACIAKRDEDINKALKELTTGSHVLSIPVHQQLKCQCLGCGKMFIGIRNKVNPCPDCQTHLYVTDR</sequence>
<proteinExistence type="predicted"/>
<protein>
    <recommendedName>
        <fullName evidence="2">Competence protein CoiA</fullName>
    </recommendedName>
</protein>
<evidence type="ECO:0000313" key="1">
    <source>
        <dbReference type="EMBL" id="MDG5898434.1"/>
    </source>
</evidence>
<evidence type="ECO:0008006" key="2">
    <source>
        <dbReference type="Google" id="ProtNLM"/>
    </source>
</evidence>
<accession>A0AAW6QQW1</accession>
<gene>
    <name evidence="1" type="ORF">E2650_00650</name>
</gene>
<name>A0AAW6QQW1_9GAMM</name>
<dbReference type="RefSeq" id="WP_279254506.1">
    <property type="nucleotide sequence ID" value="NZ_JBHFGM010000024.1"/>
</dbReference>